<dbReference type="InterPro" id="IPR036388">
    <property type="entry name" value="WH-like_DNA-bd_sf"/>
</dbReference>
<keyword evidence="1" id="KW-0805">Transcription regulation</keyword>
<protein>
    <submittedName>
        <fullName evidence="6">Metalloregulator ArsR/SmtB family transcription factor</fullName>
    </submittedName>
</protein>
<dbReference type="PROSITE" id="PS50987">
    <property type="entry name" value="HTH_ARSR_2"/>
    <property type="match status" value="1"/>
</dbReference>
<dbReference type="InterPro" id="IPR036390">
    <property type="entry name" value="WH_DNA-bd_sf"/>
</dbReference>
<keyword evidence="4" id="KW-0105">Cadmium resistance</keyword>
<dbReference type="Gene3D" id="1.10.10.10">
    <property type="entry name" value="Winged helix-like DNA-binding domain superfamily/Winged helix DNA-binding domain"/>
    <property type="match status" value="1"/>
</dbReference>
<dbReference type="AlphaFoldDB" id="A0AB35U413"/>
<evidence type="ECO:0000313" key="6">
    <source>
        <dbReference type="EMBL" id="MDX8418591.1"/>
    </source>
</evidence>
<gene>
    <name evidence="6" type="ORF">MOZ60_00620</name>
</gene>
<dbReference type="PRINTS" id="PR00778">
    <property type="entry name" value="HTHARSR"/>
</dbReference>
<dbReference type="InterPro" id="IPR018334">
    <property type="entry name" value="ArsR_HTH"/>
</dbReference>
<accession>A0AB35U413</accession>
<evidence type="ECO:0000256" key="4">
    <source>
        <dbReference type="ARBA" id="ARBA00043263"/>
    </source>
</evidence>
<evidence type="ECO:0000256" key="3">
    <source>
        <dbReference type="ARBA" id="ARBA00023163"/>
    </source>
</evidence>
<feature type="domain" description="HTH arsR-type" evidence="5">
    <location>
        <begin position="21"/>
        <end position="113"/>
    </location>
</feature>
<comment type="caution">
    <text evidence="6">The sequence shown here is derived from an EMBL/GenBank/DDBJ whole genome shotgun (WGS) entry which is preliminary data.</text>
</comment>
<dbReference type="CDD" id="cd00090">
    <property type="entry name" value="HTH_ARSR"/>
    <property type="match status" value="1"/>
</dbReference>
<dbReference type="SMART" id="SM00418">
    <property type="entry name" value="HTH_ARSR"/>
    <property type="match status" value="1"/>
</dbReference>
<dbReference type="PANTHER" id="PTHR43132">
    <property type="entry name" value="ARSENICAL RESISTANCE OPERON REPRESSOR ARSR-RELATED"/>
    <property type="match status" value="1"/>
</dbReference>
<proteinExistence type="predicted"/>
<dbReference type="InterPro" id="IPR001845">
    <property type="entry name" value="HTH_ArsR_DNA-bd_dom"/>
</dbReference>
<dbReference type="NCBIfam" id="NF033788">
    <property type="entry name" value="HTH_metalloreg"/>
    <property type="match status" value="1"/>
</dbReference>
<dbReference type="GO" id="GO:0003700">
    <property type="term" value="F:DNA-binding transcription factor activity"/>
    <property type="evidence" value="ECO:0007669"/>
    <property type="project" value="InterPro"/>
</dbReference>
<dbReference type="RefSeq" id="WP_245309300.1">
    <property type="nucleotide sequence ID" value="NZ_JALBUR010000001.1"/>
</dbReference>
<organism evidence="6 7">
    <name type="scientific">Grylomicrobium aquisgranensis</name>
    <dbReference type="NCBI Taxonomy" id="2926318"/>
    <lineage>
        <taxon>Bacteria</taxon>
        <taxon>Bacillati</taxon>
        <taxon>Bacillota</taxon>
        <taxon>Erysipelotrichia</taxon>
        <taxon>Erysipelotrichales</taxon>
        <taxon>Erysipelotrichaceae</taxon>
        <taxon>Grylomicrobium</taxon>
    </lineage>
</organism>
<evidence type="ECO:0000256" key="1">
    <source>
        <dbReference type="ARBA" id="ARBA00023015"/>
    </source>
</evidence>
<dbReference type="SUPFAM" id="SSF46785">
    <property type="entry name" value="Winged helix' DNA-binding domain"/>
    <property type="match status" value="1"/>
</dbReference>
<dbReference type="GO" id="GO:0003677">
    <property type="term" value="F:DNA binding"/>
    <property type="evidence" value="ECO:0007669"/>
    <property type="project" value="UniProtKB-KW"/>
</dbReference>
<name>A0AB35U413_9FIRM</name>
<evidence type="ECO:0000256" key="2">
    <source>
        <dbReference type="ARBA" id="ARBA00023125"/>
    </source>
</evidence>
<reference evidence="6 7" key="1">
    <citation type="submission" date="2022-03" db="EMBL/GenBank/DDBJ databases">
        <title>Novel taxa within the pig intestine.</title>
        <authorList>
            <person name="Wylensek D."/>
            <person name="Bishof K."/>
            <person name="Afrizal A."/>
            <person name="Clavel T."/>
        </authorList>
    </citation>
    <scope>NUCLEOTIDE SEQUENCE [LARGE SCALE GENOMIC DNA]</scope>
    <source>
        <strain evidence="6 7">CLA-KB-P133</strain>
    </source>
</reference>
<sequence length="113" mass="13072">MKKEMAAVDPEAMEACRKQMLKEKEYDELSMIFEMFSDSTRLKIMSVLFTKELCVSDLSALLEMSQSAVSHQLGSLKKTKLVTSRKAGKNVYYRMADEHIQNIYKMALDHIRE</sequence>
<keyword evidence="7" id="KW-1185">Reference proteome</keyword>
<keyword evidence="2" id="KW-0238">DNA-binding</keyword>
<evidence type="ECO:0000313" key="7">
    <source>
        <dbReference type="Proteomes" id="UP001286174"/>
    </source>
</evidence>
<keyword evidence="3" id="KW-0804">Transcription</keyword>
<dbReference type="EMBL" id="JALBUR010000001">
    <property type="protein sequence ID" value="MDX8418591.1"/>
    <property type="molecule type" value="Genomic_DNA"/>
</dbReference>
<dbReference type="InterPro" id="IPR011991">
    <property type="entry name" value="ArsR-like_HTH"/>
</dbReference>
<dbReference type="PROSITE" id="PS00846">
    <property type="entry name" value="HTH_ARSR_1"/>
    <property type="match status" value="1"/>
</dbReference>
<dbReference type="InterPro" id="IPR051011">
    <property type="entry name" value="Metal_resp_trans_reg"/>
</dbReference>
<dbReference type="PANTHER" id="PTHR43132:SF6">
    <property type="entry name" value="HTH-TYPE TRANSCRIPTIONAL REPRESSOR CZRA"/>
    <property type="match status" value="1"/>
</dbReference>
<dbReference type="Proteomes" id="UP001286174">
    <property type="component" value="Unassembled WGS sequence"/>
</dbReference>
<dbReference type="Pfam" id="PF01022">
    <property type="entry name" value="HTH_5"/>
    <property type="match status" value="1"/>
</dbReference>
<dbReference type="GO" id="GO:0046686">
    <property type="term" value="P:response to cadmium ion"/>
    <property type="evidence" value="ECO:0007669"/>
    <property type="project" value="UniProtKB-KW"/>
</dbReference>
<evidence type="ECO:0000259" key="5">
    <source>
        <dbReference type="PROSITE" id="PS50987"/>
    </source>
</evidence>